<keyword evidence="11" id="KW-0576">Peroxisome</keyword>
<dbReference type="InterPro" id="IPR029045">
    <property type="entry name" value="ClpP/crotonase-like_dom_sf"/>
</dbReference>
<dbReference type="InterPro" id="IPR008927">
    <property type="entry name" value="6-PGluconate_DH-like_C_sf"/>
</dbReference>
<reference evidence="21 22" key="1">
    <citation type="journal article" date="2022" name="Nat. Plants">
        <title>Genomes of leafy and leafless Platanthera orchids illuminate the evolution of mycoheterotrophy.</title>
        <authorList>
            <person name="Li M.H."/>
            <person name="Liu K.W."/>
            <person name="Li Z."/>
            <person name="Lu H.C."/>
            <person name="Ye Q.L."/>
            <person name="Zhang D."/>
            <person name="Wang J.Y."/>
            <person name="Li Y.F."/>
            <person name="Zhong Z.M."/>
            <person name="Liu X."/>
            <person name="Yu X."/>
            <person name="Liu D.K."/>
            <person name="Tu X.D."/>
            <person name="Liu B."/>
            <person name="Hao Y."/>
            <person name="Liao X.Y."/>
            <person name="Jiang Y.T."/>
            <person name="Sun W.H."/>
            <person name="Chen J."/>
            <person name="Chen Y.Q."/>
            <person name="Ai Y."/>
            <person name="Zhai J.W."/>
            <person name="Wu S.S."/>
            <person name="Zhou Z."/>
            <person name="Hsiao Y.Y."/>
            <person name="Wu W.L."/>
            <person name="Chen Y.Y."/>
            <person name="Lin Y.F."/>
            <person name="Hsu J.L."/>
            <person name="Li C.Y."/>
            <person name="Wang Z.W."/>
            <person name="Zhao X."/>
            <person name="Zhong W.Y."/>
            <person name="Ma X.K."/>
            <person name="Ma L."/>
            <person name="Huang J."/>
            <person name="Chen G.Z."/>
            <person name="Huang M.Z."/>
            <person name="Huang L."/>
            <person name="Peng D.H."/>
            <person name="Luo Y.B."/>
            <person name="Zou S.Q."/>
            <person name="Chen S.P."/>
            <person name="Lan S."/>
            <person name="Tsai W.C."/>
            <person name="Van de Peer Y."/>
            <person name="Liu Z.J."/>
        </authorList>
    </citation>
    <scope>NUCLEOTIDE SEQUENCE [LARGE SCALE GENOMIC DNA]</scope>
    <source>
        <strain evidence="21">Lor288</strain>
    </source>
</reference>
<dbReference type="Gene3D" id="3.40.50.720">
    <property type="entry name" value="NAD(P)-binding Rossmann-like Domain"/>
    <property type="match status" value="1"/>
</dbReference>
<comment type="similarity">
    <text evidence="6">In the N-terminal section; belongs to the enoyl-CoA hydratase/isomerase family.</text>
</comment>
<dbReference type="CDD" id="cd06558">
    <property type="entry name" value="crotonase-like"/>
    <property type="match status" value="1"/>
</dbReference>
<organism evidence="21 22">
    <name type="scientific">Platanthera guangdongensis</name>
    <dbReference type="NCBI Taxonomy" id="2320717"/>
    <lineage>
        <taxon>Eukaryota</taxon>
        <taxon>Viridiplantae</taxon>
        <taxon>Streptophyta</taxon>
        <taxon>Embryophyta</taxon>
        <taxon>Tracheophyta</taxon>
        <taxon>Spermatophyta</taxon>
        <taxon>Magnoliopsida</taxon>
        <taxon>Liliopsida</taxon>
        <taxon>Asparagales</taxon>
        <taxon>Orchidaceae</taxon>
        <taxon>Orchidoideae</taxon>
        <taxon>Orchideae</taxon>
        <taxon>Orchidinae</taxon>
        <taxon>Platanthera</taxon>
    </lineage>
</organism>
<evidence type="ECO:0000259" key="20">
    <source>
        <dbReference type="Pfam" id="PF02737"/>
    </source>
</evidence>
<evidence type="ECO:0000256" key="8">
    <source>
        <dbReference type="ARBA" id="ARBA00023002"/>
    </source>
</evidence>
<dbReference type="SUPFAM" id="SSF48179">
    <property type="entry name" value="6-phosphogluconate dehydrogenase C-terminal domain-like"/>
    <property type="match status" value="2"/>
</dbReference>
<dbReference type="Proteomes" id="UP001412067">
    <property type="component" value="Unassembled WGS sequence"/>
</dbReference>
<keyword evidence="9" id="KW-0520">NAD</keyword>
<evidence type="ECO:0000256" key="6">
    <source>
        <dbReference type="ARBA" id="ARBA00008750"/>
    </source>
</evidence>
<sequence>MEKGRTTIEVGDDGVALITIVNPPVNSLSIDVLYSLKDNYEQALRRDDVKAIVVTGARGKFSGGFDISAFSSIQGGKIGQPNADFISIEIVTNTLEGARKPSVAAIDGLALGGGLEIAMACHARVSTSNAQLGLPELQLGVIPGFGGTQRLPRLVGLTKALEMILMSKSIKGEEAYSLGLVDSIVPPDQIVTTARRWALDIVEFRRPWIRSLFKTDKLEPLGEAREILKFARAQAQKQAANLQHPLVCIDVIEEGIVSGPLAGLQKEASSFQHLLTSDTCKSLVHVFFAQRATSKVSGITDLGLKARNIRKIAILGGGLMGSGIATAFIMSNYPVILKEVNEDFLKAGIERIKGNLQNQVKKGKMTDEKFEKTFSLLKGVLDYGSFREVDLVIEAVIENVSLKRQIFSDLEKYCPPHCVLSSNTSTIDLNLIGEKTSSQDRIVGAHFFSPAHVMPLLEIVRTNKTSPQVVVDLLDVGKKIRKTPVVVGNCTGFAVNRTFFPYTQSALLFVDRGLDVYKIDHACTKFGMPMGPFRMIDLVGFGVGVATGLQYLQSFPDRCYKSMLMPLMLEDKRSGEATLKGFYKYDKRRKATVDPEINKYIEKSRKMAGVTADPELLKISDKDIVEMVFLPVVNEACRVLDEGISVKASDLDIASIMGMGFPPYRGGIIFWADSLGASYVYKRLEEWTKRYGNFFKPCSYLTKHAANGIPLSSSEDQGKARL</sequence>
<evidence type="ECO:0000256" key="10">
    <source>
        <dbReference type="ARBA" id="ARBA00023098"/>
    </source>
</evidence>
<evidence type="ECO:0000256" key="11">
    <source>
        <dbReference type="ARBA" id="ARBA00023140"/>
    </source>
</evidence>
<comment type="subcellular location">
    <subcellularLocation>
        <location evidence="3">Peroxisome</location>
    </subcellularLocation>
</comment>
<evidence type="ECO:0000256" key="1">
    <source>
        <dbReference type="ARBA" id="ARBA00000452"/>
    </source>
</evidence>
<dbReference type="Gene3D" id="1.10.1040.50">
    <property type="match status" value="1"/>
</dbReference>
<proteinExistence type="inferred from homology"/>
<evidence type="ECO:0000256" key="2">
    <source>
        <dbReference type="ARBA" id="ARBA00000765"/>
    </source>
</evidence>
<feature type="domain" description="3-hydroxyacyl-CoA dehydrogenase NAD binding" evidence="20">
    <location>
        <begin position="311"/>
        <end position="489"/>
    </location>
</feature>
<dbReference type="PANTHER" id="PTHR23309">
    <property type="entry name" value="3-HYDROXYACYL-COA DEHYROGENASE"/>
    <property type="match status" value="1"/>
</dbReference>
<comment type="catalytic activity">
    <reaction evidence="2">
        <text>a (3E)-enoyl-CoA = a 4-saturated (2E)-enoyl-CoA</text>
        <dbReference type="Rhea" id="RHEA:45228"/>
        <dbReference type="ChEBI" id="CHEBI:58521"/>
        <dbReference type="ChEBI" id="CHEBI:85097"/>
        <dbReference type="EC" id="5.3.3.8"/>
    </reaction>
</comment>
<evidence type="ECO:0000256" key="17">
    <source>
        <dbReference type="ARBA" id="ARBA00023717"/>
    </source>
</evidence>
<evidence type="ECO:0000256" key="14">
    <source>
        <dbReference type="ARBA" id="ARBA00023268"/>
    </source>
</evidence>
<dbReference type="InterPro" id="IPR001753">
    <property type="entry name" value="Enoyl-CoA_hydra/iso"/>
</dbReference>
<keyword evidence="10" id="KW-0443">Lipid metabolism</keyword>
<comment type="pathway">
    <text evidence="4">Lipid metabolism; fatty acid beta-oxidation.</text>
</comment>
<dbReference type="Pfam" id="PF00378">
    <property type="entry name" value="ECH_1"/>
    <property type="match status" value="1"/>
</dbReference>
<dbReference type="InterPro" id="IPR036291">
    <property type="entry name" value="NAD(P)-bd_dom_sf"/>
</dbReference>
<dbReference type="Pfam" id="PF02737">
    <property type="entry name" value="3HCDH_N"/>
    <property type="match status" value="1"/>
</dbReference>
<dbReference type="PROSITE" id="PS00166">
    <property type="entry name" value="ENOYL_COA_HYDRATASE"/>
    <property type="match status" value="1"/>
</dbReference>
<dbReference type="InterPro" id="IPR006180">
    <property type="entry name" value="3-OHacyl-CoA_DH_CS"/>
</dbReference>
<gene>
    <name evidence="21" type="ORF">KSP40_PGU009437</name>
</gene>
<dbReference type="SUPFAM" id="SSF52096">
    <property type="entry name" value="ClpP/crotonase"/>
    <property type="match status" value="1"/>
</dbReference>
<dbReference type="Pfam" id="PF00725">
    <property type="entry name" value="3HCDH"/>
    <property type="match status" value="1"/>
</dbReference>
<evidence type="ECO:0000256" key="5">
    <source>
        <dbReference type="ARBA" id="ARBA00007005"/>
    </source>
</evidence>
<comment type="similarity">
    <text evidence="5">In the central section; belongs to the 3-hydroxyacyl-CoA dehydrogenase family.</text>
</comment>
<dbReference type="InterPro" id="IPR018376">
    <property type="entry name" value="Enoyl-CoA_hyd/isom_CS"/>
</dbReference>
<keyword evidence="22" id="KW-1185">Reference proteome</keyword>
<comment type="catalytic activity">
    <reaction evidence="17">
        <text>a 4-saturated-(3S)-3-hydroxyacyl-CoA = a (3E)-enoyl-CoA + H2O</text>
        <dbReference type="Rhea" id="RHEA:20724"/>
        <dbReference type="ChEBI" id="CHEBI:15377"/>
        <dbReference type="ChEBI" id="CHEBI:58521"/>
        <dbReference type="ChEBI" id="CHEBI:137480"/>
        <dbReference type="EC" id="4.2.1.17"/>
    </reaction>
</comment>
<accession>A0ABR2MX58</accession>
<evidence type="ECO:0000256" key="16">
    <source>
        <dbReference type="ARBA" id="ARBA00023709"/>
    </source>
</evidence>
<comment type="catalytic activity">
    <reaction evidence="1">
        <text>a (3Z)-enoyl-CoA = a 4-saturated (2E)-enoyl-CoA</text>
        <dbReference type="Rhea" id="RHEA:45900"/>
        <dbReference type="ChEBI" id="CHEBI:85097"/>
        <dbReference type="ChEBI" id="CHEBI:85489"/>
        <dbReference type="EC" id="5.3.3.8"/>
    </reaction>
</comment>
<evidence type="ECO:0000256" key="13">
    <source>
        <dbReference type="ARBA" id="ARBA00023239"/>
    </source>
</evidence>
<dbReference type="EMBL" id="JBBWWR010000004">
    <property type="protein sequence ID" value="KAK8968437.1"/>
    <property type="molecule type" value="Genomic_DNA"/>
</dbReference>
<protein>
    <recommendedName>
        <fullName evidence="23">3-hydroxyacyl-CoA dehydrogenase</fullName>
    </recommendedName>
</protein>
<dbReference type="InterPro" id="IPR006108">
    <property type="entry name" value="3HC_DH_C"/>
</dbReference>
<evidence type="ECO:0000313" key="22">
    <source>
        <dbReference type="Proteomes" id="UP001412067"/>
    </source>
</evidence>
<evidence type="ECO:0000256" key="15">
    <source>
        <dbReference type="ARBA" id="ARBA00023701"/>
    </source>
</evidence>
<dbReference type="Gene3D" id="3.90.226.10">
    <property type="entry name" value="2-enoyl-CoA Hydratase, Chain A, domain 1"/>
    <property type="match status" value="1"/>
</dbReference>
<comment type="caution">
    <text evidence="21">The sequence shown here is derived from an EMBL/GenBank/DDBJ whole genome shotgun (WGS) entry which is preliminary data.</text>
</comment>
<evidence type="ECO:0000259" key="19">
    <source>
        <dbReference type="Pfam" id="PF00725"/>
    </source>
</evidence>
<evidence type="ECO:0000256" key="12">
    <source>
        <dbReference type="ARBA" id="ARBA00023235"/>
    </source>
</evidence>
<keyword evidence="8" id="KW-0560">Oxidoreductase</keyword>
<keyword evidence="12" id="KW-0413">Isomerase</keyword>
<dbReference type="SUPFAM" id="SSF51735">
    <property type="entry name" value="NAD(P)-binding Rossmann-fold domains"/>
    <property type="match status" value="1"/>
</dbReference>
<evidence type="ECO:0008006" key="23">
    <source>
        <dbReference type="Google" id="ProtNLM"/>
    </source>
</evidence>
<evidence type="ECO:0000256" key="18">
    <source>
        <dbReference type="RuleBase" id="RU003707"/>
    </source>
</evidence>
<evidence type="ECO:0000313" key="21">
    <source>
        <dbReference type="EMBL" id="KAK8968437.1"/>
    </source>
</evidence>
<dbReference type="InterPro" id="IPR006176">
    <property type="entry name" value="3-OHacyl-CoA_DH_NAD-bd"/>
</dbReference>
<evidence type="ECO:0000256" key="9">
    <source>
        <dbReference type="ARBA" id="ARBA00023027"/>
    </source>
</evidence>
<evidence type="ECO:0000256" key="4">
    <source>
        <dbReference type="ARBA" id="ARBA00005005"/>
    </source>
</evidence>
<feature type="domain" description="3-hydroxyacyl-CoA dehydrogenase C-terminal" evidence="19">
    <location>
        <begin position="492"/>
        <end position="585"/>
    </location>
</feature>
<dbReference type="PROSITE" id="PS00067">
    <property type="entry name" value="3HCDH"/>
    <property type="match status" value="1"/>
</dbReference>
<name>A0ABR2MX58_9ASPA</name>
<keyword evidence="13" id="KW-0456">Lyase</keyword>
<comment type="catalytic activity">
    <reaction evidence="15">
        <text>(3S)-3-hydroxybutanoyl-CoA = (3R)-3-hydroxybutanoyl-CoA</text>
        <dbReference type="Rhea" id="RHEA:21760"/>
        <dbReference type="ChEBI" id="CHEBI:57315"/>
        <dbReference type="ChEBI" id="CHEBI:57316"/>
        <dbReference type="EC" id="5.1.2.3"/>
    </reaction>
</comment>
<dbReference type="PANTHER" id="PTHR23309:SF9">
    <property type="entry name" value="PEROXISOMAL FATTY ACID BETA-OXIDATION MULTIFUNCTIONAL PROTEIN MFP2"/>
    <property type="match status" value="1"/>
</dbReference>
<comment type="similarity">
    <text evidence="18">Belongs to the enoyl-CoA hydratase/isomerase family.</text>
</comment>
<keyword evidence="14" id="KW-0511">Multifunctional enzyme</keyword>
<evidence type="ECO:0000256" key="3">
    <source>
        <dbReference type="ARBA" id="ARBA00004275"/>
    </source>
</evidence>
<keyword evidence="7" id="KW-0276">Fatty acid metabolism</keyword>
<comment type="catalytic activity">
    <reaction evidence="16">
        <text>a (3S)-3-hydroxyacyl-CoA = a (2E)-enoyl-CoA + H2O</text>
        <dbReference type="Rhea" id="RHEA:16105"/>
        <dbReference type="ChEBI" id="CHEBI:15377"/>
        <dbReference type="ChEBI" id="CHEBI:57318"/>
        <dbReference type="ChEBI" id="CHEBI:58856"/>
        <dbReference type="EC" id="4.2.1.17"/>
    </reaction>
</comment>
<evidence type="ECO:0000256" key="7">
    <source>
        <dbReference type="ARBA" id="ARBA00022832"/>
    </source>
</evidence>